<keyword evidence="1" id="KW-0472">Membrane</keyword>
<feature type="non-terminal residue" evidence="2">
    <location>
        <position position="245"/>
    </location>
</feature>
<keyword evidence="1" id="KW-0812">Transmembrane</keyword>
<dbReference type="Pfam" id="PF16949">
    <property type="entry name" value="ABC_tran_2"/>
    <property type="match status" value="1"/>
</dbReference>
<protein>
    <submittedName>
        <fullName evidence="2">Uncharacterized protein</fullName>
    </submittedName>
</protein>
<feature type="transmembrane region" description="Helical" evidence="1">
    <location>
        <begin position="38"/>
        <end position="58"/>
    </location>
</feature>
<gene>
    <name evidence="2" type="ORF">METZ01_LOCUS422217</name>
</gene>
<feature type="transmembrane region" description="Helical" evidence="1">
    <location>
        <begin position="174"/>
        <end position="197"/>
    </location>
</feature>
<sequence length="245" mass="27953">MTIFSTLIVSLSVFYLSADLEMLLSAPVSMGPVISLRFMQTVINSSWMILLFSIPIYVAYGNFFNVPWSYYFYLFLGLIPFILIPCLLGVSGVMALIRYFPNKKTHQVLSLLGLVFLVGIVVYLRFLSPEKFFGKDVSDEMIILFVEQLRAPDYSFLPSTWITVGLVRFVEGKFALAFVQLSFLYLAVTALAGLGYWTGRKIYFVGWGSMQEVWNSPPDNNGKREESFFLRRIPLSRVQCSLMIK</sequence>
<evidence type="ECO:0000313" key="2">
    <source>
        <dbReference type="EMBL" id="SVD69363.1"/>
    </source>
</evidence>
<keyword evidence="1" id="KW-1133">Transmembrane helix</keyword>
<dbReference type="EMBL" id="UINC01167069">
    <property type="protein sequence ID" value="SVD69363.1"/>
    <property type="molecule type" value="Genomic_DNA"/>
</dbReference>
<dbReference type="AlphaFoldDB" id="A0A382XEG0"/>
<feature type="transmembrane region" description="Helical" evidence="1">
    <location>
        <begin position="70"/>
        <end position="96"/>
    </location>
</feature>
<organism evidence="2">
    <name type="scientific">marine metagenome</name>
    <dbReference type="NCBI Taxonomy" id="408172"/>
    <lineage>
        <taxon>unclassified sequences</taxon>
        <taxon>metagenomes</taxon>
        <taxon>ecological metagenomes</taxon>
    </lineage>
</organism>
<proteinExistence type="predicted"/>
<evidence type="ECO:0000256" key="1">
    <source>
        <dbReference type="SAM" id="Phobius"/>
    </source>
</evidence>
<dbReference type="InterPro" id="IPR031599">
    <property type="entry name" value="ABC_tran_2"/>
</dbReference>
<name>A0A382XEG0_9ZZZZ</name>
<reference evidence="2" key="1">
    <citation type="submission" date="2018-05" db="EMBL/GenBank/DDBJ databases">
        <authorList>
            <person name="Lanie J.A."/>
            <person name="Ng W.-L."/>
            <person name="Kazmierczak K.M."/>
            <person name="Andrzejewski T.M."/>
            <person name="Davidsen T.M."/>
            <person name="Wayne K.J."/>
            <person name="Tettelin H."/>
            <person name="Glass J.I."/>
            <person name="Rusch D."/>
            <person name="Podicherti R."/>
            <person name="Tsui H.-C.T."/>
            <person name="Winkler M.E."/>
        </authorList>
    </citation>
    <scope>NUCLEOTIDE SEQUENCE</scope>
</reference>
<accession>A0A382XEG0</accession>
<feature type="transmembrane region" description="Helical" evidence="1">
    <location>
        <begin position="108"/>
        <end position="126"/>
    </location>
</feature>